<proteinExistence type="predicted"/>
<organism evidence="1 2">
    <name type="scientific">Dentiscutata erythropus</name>
    <dbReference type="NCBI Taxonomy" id="1348616"/>
    <lineage>
        <taxon>Eukaryota</taxon>
        <taxon>Fungi</taxon>
        <taxon>Fungi incertae sedis</taxon>
        <taxon>Mucoromycota</taxon>
        <taxon>Glomeromycotina</taxon>
        <taxon>Glomeromycetes</taxon>
        <taxon>Diversisporales</taxon>
        <taxon>Gigasporaceae</taxon>
        <taxon>Dentiscutata</taxon>
    </lineage>
</organism>
<accession>A0A9N9P6R7</accession>
<protein>
    <submittedName>
        <fullName evidence="1">434_t:CDS:1</fullName>
    </submittedName>
</protein>
<comment type="caution">
    <text evidence="1">The sequence shown here is derived from an EMBL/GenBank/DDBJ whole genome shotgun (WGS) entry which is preliminary data.</text>
</comment>
<dbReference type="EMBL" id="CAJVPY010025969">
    <property type="protein sequence ID" value="CAG8789033.1"/>
    <property type="molecule type" value="Genomic_DNA"/>
</dbReference>
<evidence type="ECO:0000313" key="1">
    <source>
        <dbReference type="EMBL" id="CAG8789033.1"/>
    </source>
</evidence>
<feature type="non-terminal residue" evidence="1">
    <location>
        <position position="1"/>
    </location>
</feature>
<sequence length="47" mass="5338">LFIIGASELFVLKSCEFLVALALHHWSLRTVLKSCGFLVILTLCRFQ</sequence>
<name>A0A9N9P6R7_9GLOM</name>
<evidence type="ECO:0000313" key="2">
    <source>
        <dbReference type="Proteomes" id="UP000789405"/>
    </source>
</evidence>
<dbReference type="Proteomes" id="UP000789405">
    <property type="component" value="Unassembled WGS sequence"/>
</dbReference>
<gene>
    <name evidence="1" type="ORF">DERYTH_LOCUS21024</name>
</gene>
<feature type="non-terminal residue" evidence="1">
    <location>
        <position position="47"/>
    </location>
</feature>
<keyword evidence="2" id="KW-1185">Reference proteome</keyword>
<reference evidence="1" key="1">
    <citation type="submission" date="2021-06" db="EMBL/GenBank/DDBJ databases">
        <authorList>
            <person name="Kallberg Y."/>
            <person name="Tangrot J."/>
            <person name="Rosling A."/>
        </authorList>
    </citation>
    <scope>NUCLEOTIDE SEQUENCE</scope>
    <source>
        <strain evidence="1">MA453B</strain>
    </source>
</reference>
<dbReference type="AlphaFoldDB" id="A0A9N9P6R7"/>